<keyword evidence="6 8" id="KW-1133">Transmembrane helix</keyword>
<dbReference type="PANTHER" id="PTHR30445:SF10">
    <property type="entry name" value="TRANSPORT PROTEIN YBJL-RELATED"/>
    <property type="match status" value="1"/>
</dbReference>
<dbReference type="EMBL" id="JOKG01000003">
    <property type="protein sequence ID" value="KEQ13927.1"/>
    <property type="molecule type" value="Genomic_DNA"/>
</dbReference>
<dbReference type="PANTHER" id="PTHR30445">
    <property type="entry name" value="K(+)_H(+) ANTIPORTER SUBUNIT KHTT"/>
    <property type="match status" value="1"/>
</dbReference>
<comment type="similarity">
    <text evidence="2">Belongs to the AAE transporter (TC 2.A.81) family.</text>
</comment>
<feature type="transmembrane region" description="Helical" evidence="8">
    <location>
        <begin position="66"/>
        <end position="86"/>
    </location>
</feature>
<evidence type="ECO:0000313" key="10">
    <source>
        <dbReference type="EMBL" id="KEQ13927.1"/>
    </source>
</evidence>
<organism evidence="10 11">
    <name type="scientific">Endozoicomonas montiporae</name>
    <dbReference type="NCBI Taxonomy" id="1027273"/>
    <lineage>
        <taxon>Bacteria</taxon>
        <taxon>Pseudomonadati</taxon>
        <taxon>Pseudomonadota</taxon>
        <taxon>Gammaproteobacteria</taxon>
        <taxon>Oceanospirillales</taxon>
        <taxon>Endozoicomonadaceae</taxon>
        <taxon>Endozoicomonas</taxon>
    </lineage>
</organism>
<evidence type="ECO:0000256" key="5">
    <source>
        <dbReference type="ARBA" id="ARBA00022692"/>
    </source>
</evidence>
<evidence type="ECO:0000313" key="11">
    <source>
        <dbReference type="Proteomes" id="UP000028006"/>
    </source>
</evidence>
<evidence type="ECO:0000259" key="9">
    <source>
        <dbReference type="PROSITE" id="PS51202"/>
    </source>
</evidence>
<evidence type="ECO:0000256" key="7">
    <source>
        <dbReference type="ARBA" id="ARBA00023136"/>
    </source>
</evidence>
<evidence type="ECO:0000256" key="6">
    <source>
        <dbReference type="ARBA" id="ARBA00022989"/>
    </source>
</evidence>
<dbReference type="InterPro" id="IPR006037">
    <property type="entry name" value="RCK_C"/>
</dbReference>
<feature type="transmembrane region" description="Helical" evidence="8">
    <location>
        <begin position="471"/>
        <end position="493"/>
    </location>
</feature>
<evidence type="ECO:0000256" key="2">
    <source>
        <dbReference type="ARBA" id="ARBA00009854"/>
    </source>
</evidence>
<dbReference type="InterPro" id="IPR036721">
    <property type="entry name" value="RCK_C_sf"/>
</dbReference>
<evidence type="ECO:0000256" key="1">
    <source>
        <dbReference type="ARBA" id="ARBA00004651"/>
    </source>
</evidence>
<dbReference type="Pfam" id="PF06826">
    <property type="entry name" value="Asp-Al_Ex"/>
    <property type="match status" value="2"/>
</dbReference>
<evidence type="ECO:0000256" key="3">
    <source>
        <dbReference type="ARBA" id="ARBA00022448"/>
    </source>
</evidence>
<feature type="transmembrane region" description="Helical" evidence="8">
    <location>
        <begin position="439"/>
        <end position="459"/>
    </location>
</feature>
<evidence type="ECO:0000256" key="4">
    <source>
        <dbReference type="ARBA" id="ARBA00022475"/>
    </source>
</evidence>
<dbReference type="InterPro" id="IPR050144">
    <property type="entry name" value="AAE_transporter"/>
</dbReference>
<feature type="transmembrane region" description="Helical" evidence="8">
    <location>
        <begin position="406"/>
        <end position="427"/>
    </location>
</feature>
<dbReference type="eggNOG" id="COG2985">
    <property type="taxonomic scope" value="Bacteria"/>
</dbReference>
<dbReference type="Pfam" id="PF02080">
    <property type="entry name" value="TrkA_C"/>
    <property type="match status" value="2"/>
</dbReference>
<gene>
    <name evidence="10" type="ORF">GZ77_16920</name>
</gene>
<reference evidence="10 11" key="1">
    <citation type="submission" date="2014-06" db="EMBL/GenBank/DDBJ databases">
        <title>Whole Genome Sequences of Three Symbiotic Endozoicomonas Bacteria.</title>
        <authorList>
            <person name="Neave M.J."/>
            <person name="Apprill A."/>
            <person name="Voolstra C.R."/>
        </authorList>
    </citation>
    <scope>NUCLEOTIDE SEQUENCE [LARGE SCALE GENOMIC DNA]</scope>
    <source>
        <strain evidence="10 11">LMG 24815</strain>
    </source>
</reference>
<feature type="transmembrane region" description="Helical" evidence="8">
    <location>
        <begin position="500"/>
        <end position="522"/>
    </location>
</feature>
<protein>
    <recommendedName>
        <fullName evidence="9">RCK C-terminal domain-containing protein</fullName>
    </recommendedName>
</protein>
<keyword evidence="5 8" id="KW-0812">Transmembrane</keyword>
<proteinExistence type="inferred from homology"/>
<name>A0A081N654_9GAMM</name>
<dbReference type="Proteomes" id="UP000028006">
    <property type="component" value="Unassembled WGS sequence"/>
</dbReference>
<dbReference type="GO" id="GO:0006813">
    <property type="term" value="P:potassium ion transport"/>
    <property type="evidence" value="ECO:0007669"/>
    <property type="project" value="InterPro"/>
</dbReference>
<sequence>MELDLIALLEKSAPLLIFLNLFLGYVVGKITIGSFQIGSTTGVLLVGLLFGHFGFSGMEGLDTIGFILFIFCVGLQTGPRFFSVFLEDGAKYIALAAIVAVAAIAITLVLSHVQGISAPMSAGIMAGSLTSTPALIGAQDAIRNTLMESSDVMQVALSDISVGYALTYILGTVGLLVMINYTPAMLGVDLKKESKKVAVAKGLEKNIKKHTELPIVRVFRLDDERIGQFEGKTLRQLALQERTGCLIDKIRRNGSIFEPDGDTALVEGDSIALVGRPREIYKFPYELGQETFDSELLDYEFGSREVVVINPQIAGMRLQDVGIDALYGCFVSKVSRSQIEMPINDDLQLSRGDVLEISGEKGRLERLTERLGYADEQSHITDVITFTFGIVAGLLIGHLIVKVGNIDITLGNAGGLLLSGITIGHLRSNYPTFGRVPPAATYVLMELGLMLFMANIGLSAGDGIVEALMNIGPIILLSGMIIMIVPVMVGYLFGHYVLKLNIALLLGALTGARTSTAALNILTEEAKSNVPALSYAGTYAFANVFMTLAGTVLVSLPL</sequence>
<dbReference type="eggNOG" id="COG0569">
    <property type="taxonomic scope" value="Bacteria"/>
</dbReference>
<feature type="transmembrane region" description="Helical" evidence="8">
    <location>
        <begin position="92"/>
        <end position="110"/>
    </location>
</feature>
<feature type="transmembrane region" description="Helical" evidence="8">
    <location>
        <begin position="380"/>
        <end position="400"/>
    </location>
</feature>
<dbReference type="NCBIfam" id="TIGR01625">
    <property type="entry name" value="YidE_YbjL_dupl"/>
    <property type="match status" value="2"/>
</dbReference>
<keyword evidence="3" id="KW-0813">Transport</keyword>
<evidence type="ECO:0000256" key="8">
    <source>
        <dbReference type="SAM" id="Phobius"/>
    </source>
</evidence>
<dbReference type="SUPFAM" id="SSF116726">
    <property type="entry name" value="TrkA C-terminal domain-like"/>
    <property type="match status" value="2"/>
</dbReference>
<keyword evidence="4" id="KW-1003">Cell membrane</keyword>
<feature type="domain" description="RCK C-terminal" evidence="9">
    <location>
        <begin position="204"/>
        <end position="289"/>
    </location>
</feature>
<comment type="caution">
    <text evidence="10">The sequence shown here is derived from an EMBL/GenBank/DDBJ whole genome shotgun (WGS) entry which is preliminary data.</text>
</comment>
<dbReference type="AlphaFoldDB" id="A0A081N654"/>
<accession>A0A081N654</accession>
<keyword evidence="11" id="KW-1185">Reference proteome</keyword>
<comment type="subcellular location">
    <subcellularLocation>
        <location evidence="1">Cell membrane</location>
        <topology evidence="1">Multi-pass membrane protein</topology>
    </subcellularLocation>
</comment>
<feature type="transmembrane region" description="Helical" evidence="8">
    <location>
        <begin position="12"/>
        <end position="28"/>
    </location>
</feature>
<dbReference type="GO" id="GO:0008324">
    <property type="term" value="F:monoatomic cation transmembrane transporter activity"/>
    <property type="evidence" value="ECO:0007669"/>
    <property type="project" value="InterPro"/>
</dbReference>
<feature type="transmembrane region" description="Helical" evidence="8">
    <location>
        <begin position="34"/>
        <end position="54"/>
    </location>
</feature>
<dbReference type="Gene3D" id="3.30.70.1450">
    <property type="entry name" value="Regulator of K+ conductance, C-terminal domain"/>
    <property type="match status" value="1"/>
</dbReference>
<dbReference type="InterPro" id="IPR006512">
    <property type="entry name" value="YidE_YbjL"/>
</dbReference>
<keyword evidence="7 8" id="KW-0472">Membrane</keyword>
<dbReference type="GO" id="GO:0005886">
    <property type="term" value="C:plasma membrane"/>
    <property type="evidence" value="ECO:0007669"/>
    <property type="project" value="UniProtKB-SubCell"/>
</dbReference>
<dbReference type="PROSITE" id="PS51202">
    <property type="entry name" value="RCK_C"/>
    <property type="match status" value="1"/>
</dbReference>
<feature type="transmembrane region" description="Helical" evidence="8">
    <location>
        <begin position="162"/>
        <end position="186"/>
    </location>
</feature>
<feature type="transmembrane region" description="Helical" evidence="8">
    <location>
        <begin position="534"/>
        <end position="556"/>
    </location>
</feature>